<reference evidence="4" key="1">
    <citation type="journal article" date="2019" name="PLoS Negl. Trop. Dis.">
        <title>Revisiting the worldwide diversity of Leptospira species in the environment.</title>
        <authorList>
            <person name="Vincent A.T."/>
            <person name="Schiettekatte O."/>
            <person name="Bourhy P."/>
            <person name="Veyrier F.J."/>
            <person name="Picardeau M."/>
        </authorList>
    </citation>
    <scope>NUCLEOTIDE SEQUENCE [LARGE SCALE GENOMIC DNA]</scope>
    <source>
        <strain evidence="4">201702451</strain>
    </source>
</reference>
<name>A0A4Z0ZVN4_9LEPT</name>
<evidence type="ECO:0000313" key="4">
    <source>
        <dbReference type="EMBL" id="TGL58595.1"/>
    </source>
</evidence>
<dbReference type="Pfam" id="PF02086">
    <property type="entry name" value="MethyltransfD12"/>
    <property type="match status" value="1"/>
</dbReference>
<comment type="caution">
    <text evidence="4">The sequence shown here is derived from an EMBL/GenBank/DDBJ whole genome shotgun (WGS) entry which is preliminary data.</text>
</comment>
<sequence length="272" mass="31820">MISAPALKYNGGKFRLREWVISQFPDHVVYVELCAGSASVLLSKEQSKVEVLNDLDGNVTNFFEVLRDRPKDLIRKIEFTPYSEDVLNEAINSVNSESEDLERAYKFYCICWMSLRANDVRKGNLNFRAKGNIKGEGGHHPAKLFSRVKHLYQIAKRLKNVIILNRDSIDIIAYYDSEHTLFYLDLPYLAESRNTKRLYNLEFNQEFQHRPILESLTKIQGKAVVSHYEHPLYEEIFEGWEKISKQTLANRMNKCFSKDQKVRTEILYIKND</sequence>
<dbReference type="InterPro" id="IPR012327">
    <property type="entry name" value="MeTrfase_D12"/>
</dbReference>
<dbReference type="RefSeq" id="WP_135645050.1">
    <property type="nucleotide sequence ID" value="NZ_RQGH01000035.1"/>
</dbReference>
<evidence type="ECO:0000256" key="2">
    <source>
        <dbReference type="ARBA" id="ARBA00022679"/>
    </source>
</evidence>
<dbReference type="GO" id="GO:0043565">
    <property type="term" value="F:sequence-specific DNA binding"/>
    <property type="evidence" value="ECO:0007669"/>
    <property type="project" value="TreeGrafter"/>
</dbReference>
<dbReference type="PRINTS" id="PR00505">
    <property type="entry name" value="D12N6MTFRASE"/>
</dbReference>
<accession>A0A4Z0ZVN4</accession>
<dbReference type="EMBL" id="RQGH01000035">
    <property type="protein sequence ID" value="TGL58595.1"/>
    <property type="molecule type" value="Genomic_DNA"/>
</dbReference>
<evidence type="ECO:0000313" key="5">
    <source>
        <dbReference type="Proteomes" id="UP000297567"/>
    </source>
</evidence>
<dbReference type="InterPro" id="IPR029063">
    <property type="entry name" value="SAM-dependent_MTases_sf"/>
</dbReference>
<gene>
    <name evidence="4" type="ORF">EHQ62_17010</name>
</gene>
<dbReference type="SUPFAM" id="SSF53335">
    <property type="entry name" value="S-adenosyl-L-methionine-dependent methyltransferases"/>
    <property type="match status" value="1"/>
</dbReference>
<dbReference type="GO" id="GO:0009007">
    <property type="term" value="F:site-specific DNA-methyltransferase (adenine-specific) activity"/>
    <property type="evidence" value="ECO:0007669"/>
    <property type="project" value="UniProtKB-EC"/>
</dbReference>
<dbReference type="PANTHER" id="PTHR30481:SF4">
    <property type="entry name" value="SITE-SPECIFIC DNA-METHYLTRANSFERASE (ADENINE-SPECIFIC)"/>
    <property type="match status" value="1"/>
</dbReference>
<dbReference type="Gene3D" id="3.40.50.150">
    <property type="entry name" value="Vaccinia Virus protein VP39"/>
    <property type="match status" value="2"/>
</dbReference>
<dbReference type="PIRSF" id="PIRSF000398">
    <property type="entry name" value="M_m6A_EcoRV"/>
    <property type="match status" value="1"/>
</dbReference>
<proteinExistence type="predicted"/>
<dbReference type="Proteomes" id="UP000297567">
    <property type="component" value="Unassembled WGS sequence"/>
</dbReference>
<keyword evidence="5" id="KW-1185">Reference proteome</keyword>
<dbReference type="PANTHER" id="PTHR30481">
    <property type="entry name" value="DNA ADENINE METHYLASE"/>
    <property type="match status" value="1"/>
</dbReference>
<evidence type="ECO:0000256" key="1">
    <source>
        <dbReference type="ARBA" id="ARBA00022603"/>
    </source>
</evidence>
<keyword evidence="2" id="KW-0808">Transferase</keyword>
<dbReference type="InterPro" id="IPR012263">
    <property type="entry name" value="M_m6A_EcoRV"/>
</dbReference>
<protein>
    <submittedName>
        <fullName evidence="4">DNA adenine methylase</fullName>
    </submittedName>
</protein>
<dbReference type="GO" id="GO:0032259">
    <property type="term" value="P:methylation"/>
    <property type="evidence" value="ECO:0007669"/>
    <property type="project" value="UniProtKB-KW"/>
</dbReference>
<keyword evidence="1 4" id="KW-0489">Methyltransferase</keyword>
<dbReference type="GO" id="GO:0006298">
    <property type="term" value="P:mismatch repair"/>
    <property type="evidence" value="ECO:0007669"/>
    <property type="project" value="TreeGrafter"/>
</dbReference>
<keyword evidence="3" id="KW-0949">S-adenosyl-L-methionine</keyword>
<evidence type="ECO:0000256" key="3">
    <source>
        <dbReference type="ARBA" id="ARBA00022691"/>
    </source>
</evidence>
<dbReference type="GO" id="GO:1904047">
    <property type="term" value="F:S-adenosyl-L-methionine binding"/>
    <property type="evidence" value="ECO:0007669"/>
    <property type="project" value="TreeGrafter"/>
</dbReference>
<dbReference type="GO" id="GO:0009307">
    <property type="term" value="P:DNA restriction-modification system"/>
    <property type="evidence" value="ECO:0007669"/>
    <property type="project" value="InterPro"/>
</dbReference>
<dbReference type="AlphaFoldDB" id="A0A4Z0ZVN4"/>
<organism evidence="4 5">
    <name type="scientific">Leptospira jelokensis</name>
    <dbReference type="NCBI Taxonomy" id="2484931"/>
    <lineage>
        <taxon>Bacteria</taxon>
        <taxon>Pseudomonadati</taxon>
        <taxon>Spirochaetota</taxon>
        <taxon>Spirochaetia</taxon>
        <taxon>Leptospirales</taxon>
        <taxon>Leptospiraceae</taxon>
        <taxon>Leptospira</taxon>
    </lineage>
</organism>